<proteinExistence type="predicted"/>
<protein>
    <submittedName>
        <fullName evidence="2">DUF542 domain-containing protein</fullName>
    </submittedName>
</protein>
<reference evidence="2" key="1">
    <citation type="submission" date="2020-05" db="EMBL/GenBank/DDBJ databases">
        <title>The draft genome sequence of Maribacter sp. ANRC-HE7.</title>
        <authorList>
            <person name="Mu L."/>
        </authorList>
    </citation>
    <scope>NUCLEOTIDE SEQUENCE</scope>
    <source>
        <strain evidence="2">ANRC-HE7</strain>
    </source>
</reference>
<dbReference type="Proteomes" id="UP001166021">
    <property type="component" value="Unassembled WGS sequence"/>
</dbReference>
<name>A0ABR7UZ65_9FLAO</name>
<evidence type="ECO:0000313" key="3">
    <source>
        <dbReference type="Proteomes" id="UP001166021"/>
    </source>
</evidence>
<comment type="subcellular location">
    <subcellularLocation>
        <location evidence="1">Cytoplasm</location>
    </subcellularLocation>
</comment>
<dbReference type="PANTHER" id="PTHR36438">
    <property type="entry name" value="IRON-SULFUR CLUSTER REPAIR PROTEIN YTFE"/>
    <property type="match status" value="1"/>
</dbReference>
<keyword evidence="3" id="KW-1185">Reference proteome</keyword>
<gene>
    <name evidence="2" type="ORF">HPE56_03830</name>
</gene>
<evidence type="ECO:0000256" key="1">
    <source>
        <dbReference type="ARBA" id="ARBA00004496"/>
    </source>
</evidence>
<accession>A0ABR7UZ65</accession>
<sequence length="236" mass="26517">MEIERENTVAEVVSKKLGSDYIFNKYSIDFCCGGGLTLEAACKEKGITFETLRQEIESLNSKIIGTSSLNDRDLGSLMLMVKTEYHPTIDHGFKEILPLASKVADVHGAVHSEVVDIKELLQAVGIYLDRTFESTINDLFPAIDTILSLDFPSAEITYKQVEALKVAVERITAENNFIKGVFHKIANLSSNYTAPEEACNSYRFLYHSLQQLDNEVHEYMHFEKHVLVPKALKIIA</sequence>
<dbReference type="RefSeq" id="WP_188242420.1">
    <property type="nucleotide sequence ID" value="NZ_JABTCF010000001.1"/>
</dbReference>
<comment type="caution">
    <text evidence="2">The sequence shown here is derived from an EMBL/GenBank/DDBJ whole genome shotgun (WGS) entry which is preliminary data.</text>
</comment>
<dbReference type="InterPro" id="IPR019903">
    <property type="entry name" value="RIC_family"/>
</dbReference>
<dbReference type="PANTHER" id="PTHR36438:SF1">
    <property type="entry name" value="IRON-SULFUR CLUSTER REPAIR PROTEIN YTFE"/>
    <property type="match status" value="1"/>
</dbReference>
<evidence type="ECO:0000313" key="2">
    <source>
        <dbReference type="EMBL" id="MBD0776914.1"/>
    </source>
</evidence>
<organism evidence="2 3">
    <name type="scientific">Maribacter aquimaris</name>
    <dbReference type="NCBI Taxonomy" id="2737171"/>
    <lineage>
        <taxon>Bacteria</taxon>
        <taxon>Pseudomonadati</taxon>
        <taxon>Bacteroidota</taxon>
        <taxon>Flavobacteriia</taxon>
        <taxon>Flavobacteriales</taxon>
        <taxon>Flavobacteriaceae</taxon>
        <taxon>Maribacter</taxon>
    </lineage>
</organism>
<dbReference type="EMBL" id="JABTCF010000001">
    <property type="protein sequence ID" value="MBD0776914.1"/>
    <property type="molecule type" value="Genomic_DNA"/>
</dbReference>
<dbReference type="Pfam" id="PF04405">
    <property type="entry name" value="ScdA_N"/>
    <property type="match status" value="1"/>
</dbReference>